<comment type="caution">
    <text evidence="3">The sequence shown here is derived from an EMBL/GenBank/DDBJ whole genome shotgun (WGS) entry which is preliminary data.</text>
</comment>
<evidence type="ECO:0000313" key="4">
    <source>
        <dbReference type="Proteomes" id="UP000051557"/>
    </source>
</evidence>
<accession>A0A0R2XA85</accession>
<dbReference type="EMBL" id="LIDM01000476">
    <property type="protein sequence ID" value="KRP30638.1"/>
    <property type="molecule type" value="Genomic_DNA"/>
</dbReference>
<evidence type="ECO:0000313" key="3">
    <source>
        <dbReference type="EMBL" id="KRP30638.1"/>
    </source>
</evidence>
<feature type="compositionally biased region" description="Basic and acidic residues" evidence="1">
    <location>
        <begin position="74"/>
        <end position="129"/>
    </location>
</feature>
<organism evidence="3 4">
    <name type="scientific">Verrucomicrobia subdivision 6 bacterium BACL9 MAG-120820-bin42</name>
    <dbReference type="NCBI Taxonomy" id="1655634"/>
    <lineage>
        <taxon>Bacteria</taxon>
        <taxon>Pseudomonadati</taxon>
        <taxon>Verrucomicrobiota</taxon>
        <taxon>Verrucomicrobiia</taxon>
        <taxon>Verrucomicrobiales</taxon>
        <taxon>Verrucomicrobia subdivision 6</taxon>
    </lineage>
</organism>
<sequence length="288" mass="30660">MKWSALFAFALSGLGWAQQFEGETPASVKDLPNAKAAVQVPGLEGENPKADLSGMEPSPTSSIPQPRPPMADPAKTDSKDWGEDMKKLQEAAKKKQEESAALEEQKVKEEKEKLALEKKEKADQKKKGDLGQNPAVTQSSLPGVNEVSGKQLPPVTGLDGVKPRSMISGDGRVEPAFNSFTGAKDSGPLGKDFQSGARPIMPPGNAYDSRLNAAGQAPEAPSGAYKRISQDPYSAPPGSEKKVTAQAKPNPLANQPEIKKEVGAVPAAGYSPYDNFYNVPNPRTPPRF</sequence>
<evidence type="ECO:0000256" key="1">
    <source>
        <dbReference type="SAM" id="MobiDB-lite"/>
    </source>
</evidence>
<keyword evidence="2" id="KW-0732">Signal</keyword>
<dbReference type="Proteomes" id="UP000051557">
    <property type="component" value="Unassembled WGS sequence"/>
</dbReference>
<gene>
    <name evidence="3" type="ORF">ABS32_08470</name>
</gene>
<name>A0A0R2XA85_9BACT</name>
<evidence type="ECO:0000256" key="2">
    <source>
        <dbReference type="SAM" id="SignalP"/>
    </source>
</evidence>
<reference evidence="3 4" key="1">
    <citation type="submission" date="2015-10" db="EMBL/GenBank/DDBJ databases">
        <title>Metagenome-Assembled Genomes uncover a global brackish microbiome.</title>
        <authorList>
            <person name="Hugerth L.W."/>
            <person name="Larsson J."/>
            <person name="Alneberg J."/>
            <person name="Lindh M.V."/>
            <person name="Legrand C."/>
            <person name="Pinhassi J."/>
            <person name="Andersson A.F."/>
        </authorList>
    </citation>
    <scope>NUCLEOTIDE SEQUENCE [LARGE SCALE GENOMIC DNA]</scope>
    <source>
        <strain evidence="3">BACL9 MAG-120820-bin42</strain>
    </source>
</reference>
<feature type="region of interest" description="Disordered" evidence="1">
    <location>
        <begin position="39"/>
        <end position="258"/>
    </location>
</feature>
<protein>
    <submittedName>
        <fullName evidence="3">Uncharacterized protein</fullName>
    </submittedName>
</protein>
<feature type="signal peptide" evidence="2">
    <location>
        <begin position="1"/>
        <end position="17"/>
    </location>
</feature>
<feature type="chain" id="PRO_5006427728" evidence="2">
    <location>
        <begin position="18"/>
        <end position="288"/>
    </location>
</feature>
<proteinExistence type="predicted"/>
<dbReference type="AlphaFoldDB" id="A0A0R2XA85"/>